<evidence type="ECO:0000259" key="2">
    <source>
        <dbReference type="PROSITE" id="PS50994"/>
    </source>
</evidence>
<evidence type="ECO:0008006" key="7">
    <source>
        <dbReference type="Google" id="ProtNLM"/>
    </source>
</evidence>
<accession>A0ABD0S784</accession>
<dbReference type="Pfam" id="PF00078">
    <property type="entry name" value="RVT_1"/>
    <property type="match status" value="1"/>
</dbReference>
<dbReference type="InterPro" id="IPR001995">
    <property type="entry name" value="Peptidase_A2_cat"/>
</dbReference>
<evidence type="ECO:0000313" key="4">
    <source>
        <dbReference type="EMBL" id="KAL0884263.1"/>
    </source>
</evidence>
<dbReference type="PANTHER" id="PTHR47331">
    <property type="entry name" value="PHD-TYPE DOMAIN-CONTAINING PROTEIN"/>
    <property type="match status" value="1"/>
</dbReference>
<comment type="caution">
    <text evidence="3">The sequence shown here is derived from an EMBL/GenBank/DDBJ whole genome shotgun (WGS) entry which is preliminary data.</text>
</comment>
<dbReference type="InterPro" id="IPR040676">
    <property type="entry name" value="DUF5641"/>
</dbReference>
<dbReference type="InterPro" id="IPR005312">
    <property type="entry name" value="DUF1759"/>
</dbReference>
<dbReference type="CDD" id="cd01644">
    <property type="entry name" value="RT_pepA17"/>
    <property type="match status" value="1"/>
</dbReference>
<dbReference type="Proteomes" id="UP001549920">
    <property type="component" value="Unassembled WGS sequence"/>
</dbReference>
<feature type="domain" description="Peptidase A2" evidence="1">
    <location>
        <begin position="447"/>
        <end position="484"/>
    </location>
</feature>
<dbReference type="Pfam" id="PF05380">
    <property type="entry name" value="Peptidase_A17"/>
    <property type="match status" value="1"/>
</dbReference>
<dbReference type="InterPro" id="IPR000477">
    <property type="entry name" value="RT_dom"/>
</dbReference>
<dbReference type="Pfam" id="PF17921">
    <property type="entry name" value="Integrase_H2C2"/>
    <property type="match status" value="1"/>
</dbReference>
<dbReference type="EMBL" id="JBEUOH010000008">
    <property type="protein sequence ID" value="KAL0884263.1"/>
    <property type="molecule type" value="Genomic_DNA"/>
</dbReference>
<gene>
    <name evidence="4" type="ORF">ABMA27_016252</name>
    <name evidence="3" type="ORF">ABMA28_010777</name>
</gene>
<dbReference type="Pfam" id="PF18701">
    <property type="entry name" value="DUF5641"/>
    <property type="match status" value="1"/>
</dbReference>
<dbReference type="GO" id="GO:0071897">
    <property type="term" value="P:DNA biosynthetic process"/>
    <property type="evidence" value="ECO:0007669"/>
    <property type="project" value="UniProtKB-ARBA"/>
</dbReference>
<dbReference type="PROSITE" id="PS50994">
    <property type="entry name" value="INTEGRASE"/>
    <property type="match status" value="1"/>
</dbReference>
<name>A0ABD0S784_LOXSC</name>
<protein>
    <recommendedName>
        <fullName evidence="7">Endonuclease</fullName>
    </recommendedName>
</protein>
<organism evidence="3 6">
    <name type="scientific">Loxostege sticticalis</name>
    <name type="common">Beet webworm moth</name>
    <dbReference type="NCBI Taxonomy" id="481309"/>
    <lineage>
        <taxon>Eukaryota</taxon>
        <taxon>Metazoa</taxon>
        <taxon>Ecdysozoa</taxon>
        <taxon>Arthropoda</taxon>
        <taxon>Hexapoda</taxon>
        <taxon>Insecta</taxon>
        <taxon>Pterygota</taxon>
        <taxon>Neoptera</taxon>
        <taxon>Endopterygota</taxon>
        <taxon>Lepidoptera</taxon>
        <taxon>Glossata</taxon>
        <taxon>Ditrysia</taxon>
        <taxon>Pyraloidea</taxon>
        <taxon>Crambidae</taxon>
        <taxon>Pyraustinae</taxon>
        <taxon>Loxostege</taxon>
    </lineage>
</organism>
<sequence>MEGDLRVLDDLKTQIEKGYVNYKKSPKDRINANYIKARLGILNEQYHNFIEKHERLLETYSTQELESTSYVKSETFEAVFDSFLNYKVELQNALDKFESAPKGSCNVSSDSSKRDSVLKLPKIKLPTFSGKYVEWSSFRDLFISLVHNNASLDNVQKMHYLKTQLSGEAEQLIRHVPITDSNYVKCWNMLKDRYNNKRYISFCILKRLFGQRSITNESSSALKELLDVTTDCLHELSNLGIDVSSWDVIVIYVVSLKLDAESRKQWELQVSNDCNELPTLKQFKEFLCTRFRALEFVEPKTKTKAPSITNSNPKALHTTTNISCPHCSEEHRLYNCKRFASEDVEKRRNIVETLGLCFNCLGYNHSTKVCRVPTKCRICKRKHHSLLHPKTTTAAVATSSETTSTDAVSEAVTNIAAHFSKGVVSQQVLLATALIKADSKNGSSQILRALLDQGSQASFISEAAVQLLQLKKTSTKSTISGIGGGHGGLTSKYTVMLNIQSLCDPSFSIQVRAHVLGTLTSVLPERKFTLVDWPEIRNLQLADPSFNSPNKIDVLLGAEAYCHIIKQGLMKGPKGTPIAQDTYLGWIISGGVEELQINNVIVSMHAQVEANDLLKRIWELEPEPVSLKKRLTKEEQACEEYYAATTQRDESGRYVVHLPFRHDDPPCKYGNSKNIAIKRLHGLEQKFRKQPETRERYSGVINEYLSLGHMEKITDEDERSRPDAVYLPHHAVIKEGRATTKVRVVFDASCKGTNGVSLNDTLMVGPRLQADLRYIVMRWRRHLICLAADVVKMFRQVMIAREHTDYQRIVWRESTQEEIGDYRLLTVTFGTSCAPYLAVKTLQQIACDEGHKYPLAAERIKADVYMDDVLTGCQSETEAIEVYKQLKKLLKEGGFQLQKWTSNSDKLLDVFKEDAGGDVEIKQDQVSKVLGLTWNRTTDRFEYSVKPPLCTAPETKRKVISEISRLFDPMGWIAPCIVTSRVFIQRLWIAGIGWDDELPPELLKEWESYRSELVKLQNFHLPRWINTSTDDTIIELHGFSDASNIAYAAVVYIRVVDSLGNVRTHLITAKTKVAPIKQISIPRLELCGAVLVTHLLVEVAEVLGVPKTNLHAWTDSSVVLAWLSDHPSRWKTFVANRTSEILNLLDNQQWSHVQSKDNPADMASRGIKPTHLLNNLLWLQGPTWLRNDSVNYTRPSAIKHNEEERVVKVHVNAIAHEDEDEWLWDRFSSLRKLVRVVAFCRRFIKRCREPAAKSFSYLSVTELKDSLNLCIQKCQSTWFRDEIRTLQSDGNVSKASSLCSLSPFLDQDGILRVGGRIRHSELPPESKHPIVVPHKSRLAKFLVADAHERTFHGGQQLMLRFLQSRYWILRAKTLIRSHIHHCVPCIRYAGLSRNPLMGELPSCRVTPSKPFSNSGVDFAGPINIRCSKGRGQRSYKGYICLFVCMATRAVHIEAVSDLTSEGFLAAFKRFVARRGHCSHLWSDNGTNFVGASRELRLLFNIEKNQVAREIADALANNHTEWHYIPPRSPNFGGLWEAGIKSVKHHFKRVIGDSTLTFEEISTVLSQIEACLNSRPLCQSSSDPGDEAPLTPGHFLVGQSIVLPPDHNFEQLANISTLRRWQLTQRMVQSFWRRWSAEYLTNFFQRYKWSIRTTEFKVGDVVLIKEDNLPPAKWLYGRIVELHPGKDNVTRVVSVRCKNTVIKRPTSKLCRLPLDDKD</sequence>
<dbReference type="InterPro" id="IPR001584">
    <property type="entry name" value="Integrase_cat-core"/>
</dbReference>
<proteinExistence type="predicted"/>
<dbReference type="GO" id="GO:0042575">
    <property type="term" value="C:DNA polymerase complex"/>
    <property type="evidence" value="ECO:0007669"/>
    <property type="project" value="UniProtKB-ARBA"/>
</dbReference>
<evidence type="ECO:0000313" key="3">
    <source>
        <dbReference type="EMBL" id="KAL0809920.1"/>
    </source>
</evidence>
<evidence type="ECO:0000313" key="6">
    <source>
        <dbReference type="Proteomes" id="UP001549921"/>
    </source>
</evidence>
<dbReference type="PANTHER" id="PTHR47331:SF1">
    <property type="entry name" value="GAG-LIKE PROTEIN"/>
    <property type="match status" value="1"/>
</dbReference>
<dbReference type="Gene3D" id="3.30.420.10">
    <property type="entry name" value="Ribonuclease H-like superfamily/Ribonuclease H"/>
    <property type="match status" value="1"/>
</dbReference>
<reference evidence="5 6" key="1">
    <citation type="submission" date="2024-06" db="EMBL/GenBank/DDBJ databases">
        <title>A chromosome-level genome assembly of beet webworm, Loxostege sticticalis.</title>
        <authorList>
            <person name="Zhang Y."/>
        </authorList>
    </citation>
    <scope>NUCLEOTIDE SEQUENCE [LARGE SCALE GENOMIC DNA]</scope>
    <source>
        <strain evidence="4">AQ026</strain>
        <strain evidence="3">AQ028</strain>
        <tissue evidence="3">Male pupae</tissue>
        <tissue evidence="4">Whole body</tissue>
    </source>
</reference>
<evidence type="ECO:0000259" key="1">
    <source>
        <dbReference type="PROSITE" id="PS50175"/>
    </source>
</evidence>
<dbReference type="Proteomes" id="UP001549921">
    <property type="component" value="Unassembled WGS sequence"/>
</dbReference>
<dbReference type="SUPFAM" id="SSF53098">
    <property type="entry name" value="Ribonuclease H-like"/>
    <property type="match status" value="1"/>
</dbReference>
<feature type="domain" description="Integrase catalytic" evidence="2">
    <location>
        <begin position="1406"/>
        <end position="1599"/>
    </location>
</feature>
<dbReference type="InterPro" id="IPR041588">
    <property type="entry name" value="Integrase_H2C2"/>
</dbReference>
<dbReference type="InterPro" id="IPR036397">
    <property type="entry name" value="RNaseH_sf"/>
</dbReference>
<dbReference type="InterPro" id="IPR008042">
    <property type="entry name" value="Retrotrans_Pao"/>
</dbReference>
<dbReference type="Pfam" id="PF03564">
    <property type="entry name" value="DUF1759"/>
    <property type="match status" value="1"/>
</dbReference>
<dbReference type="InterPro" id="IPR043502">
    <property type="entry name" value="DNA/RNA_pol_sf"/>
</dbReference>
<dbReference type="EMBL" id="JBEDNZ010000027">
    <property type="protein sequence ID" value="KAL0809920.1"/>
    <property type="molecule type" value="Genomic_DNA"/>
</dbReference>
<keyword evidence="5" id="KW-1185">Reference proteome</keyword>
<dbReference type="PROSITE" id="PS50175">
    <property type="entry name" value="ASP_PROT_RETROV"/>
    <property type="match status" value="1"/>
</dbReference>
<dbReference type="InterPro" id="IPR012337">
    <property type="entry name" value="RNaseH-like_sf"/>
</dbReference>
<dbReference type="SUPFAM" id="SSF56672">
    <property type="entry name" value="DNA/RNA polymerases"/>
    <property type="match status" value="1"/>
</dbReference>
<evidence type="ECO:0000313" key="5">
    <source>
        <dbReference type="Proteomes" id="UP001549920"/>
    </source>
</evidence>